<evidence type="ECO:0000313" key="7">
    <source>
        <dbReference type="EMBL" id="SEE56854.1"/>
    </source>
</evidence>
<dbReference type="InterPro" id="IPR011006">
    <property type="entry name" value="CheY-like_superfamily"/>
</dbReference>
<dbReference type="PANTHER" id="PTHR44591">
    <property type="entry name" value="STRESS RESPONSE REGULATOR PROTEIN 1"/>
    <property type="match status" value="1"/>
</dbReference>
<sequence>MKSKILVVDDSLDSRIYVSSILTEYDVIEAKSGEDALNIIAKENIDLLITDYNMPQMDGFELVSEIKERNYEFPIIIITSLTSLDKKKKMLRLGIDNYVYKPFFKEELINIINRAIVYHKTVLSSKSKLDLNTNDQFEDFKTKTERILYENVDNFNFSIESLAEEFEISTKTLTRRTKAIFGQTPNQLMIECRLNVAQEIISQNPRISLKETAKKVGLKNTTYLKSRLKEKFK</sequence>
<accession>A0A0N0CGA8</accession>
<feature type="domain" description="HTH araC/xylS-type" evidence="4">
    <location>
        <begin position="142"/>
        <end position="233"/>
    </location>
</feature>
<dbReference type="InterPro" id="IPR001789">
    <property type="entry name" value="Sig_transdc_resp-reg_receiver"/>
</dbReference>
<dbReference type="CDD" id="cd00156">
    <property type="entry name" value="REC"/>
    <property type="match status" value="1"/>
</dbReference>
<dbReference type="GO" id="GO:0043565">
    <property type="term" value="F:sequence-specific DNA binding"/>
    <property type="evidence" value="ECO:0007669"/>
    <property type="project" value="InterPro"/>
</dbReference>
<dbReference type="Proteomes" id="UP000183071">
    <property type="component" value="Unassembled WGS sequence"/>
</dbReference>
<comment type="caution">
    <text evidence="6">The sequence shown here is derived from an EMBL/GenBank/DDBJ whole genome shotgun (WGS) entry which is preliminary data.</text>
</comment>
<dbReference type="EMBL" id="FNUE01000002">
    <property type="protein sequence ID" value="SEE56854.1"/>
    <property type="molecule type" value="Genomic_DNA"/>
</dbReference>
<dbReference type="InterPro" id="IPR018060">
    <property type="entry name" value="HTH_AraC"/>
</dbReference>
<organism evidence="6 8">
    <name type="scientific">Polaribacter dokdonensis DSW-5</name>
    <dbReference type="NCBI Taxonomy" id="1300348"/>
    <lineage>
        <taxon>Bacteria</taxon>
        <taxon>Pseudomonadati</taxon>
        <taxon>Bacteroidota</taxon>
        <taxon>Flavobacteriia</taxon>
        <taxon>Flavobacteriales</taxon>
        <taxon>Flavobacteriaceae</taxon>
    </lineage>
</organism>
<evidence type="ECO:0000313" key="8">
    <source>
        <dbReference type="Proteomes" id="UP000037716"/>
    </source>
</evidence>
<dbReference type="GO" id="GO:0000160">
    <property type="term" value="P:phosphorelay signal transduction system"/>
    <property type="evidence" value="ECO:0007669"/>
    <property type="project" value="UniProtKB-KW"/>
</dbReference>
<dbReference type="EMBL" id="LGBR01000001">
    <property type="protein sequence ID" value="KOY53077.1"/>
    <property type="molecule type" value="Genomic_DNA"/>
</dbReference>
<dbReference type="PROSITE" id="PS50110">
    <property type="entry name" value="RESPONSE_REGULATORY"/>
    <property type="match status" value="1"/>
</dbReference>
<dbReference type="STRING" id="1300348.I602_2637"/>
<dbReference type="Pfam" id="PF00072">
    <property type="entry name" value="Response_reg"/>
    <property type="match status" value="1"/>
</dbReference>
<keyword evidence="2" id="KW-0902">Two-component regulatory system</keyword>
<evidence type="ECO:0000313" key="9">
    <source>
        <dbReference type="Proteomes" id="UP000183071"/>
    </source>
</evidence>
<dbReference type="AlphaFoldDB" id="A0A0N0CGA8"/>
<evidence type="ECO:0000256" key="1">
    <source>
        <dbReference type="ARBA" id="ARBA00022553"/>
    </source>
</evidence>
<reference evidence="7 9" key="2">
    <citation type="submission" date="2016-10" db="EMBL/GenBank/DDBJ databases">
        <authorList>
            <person name="Varghese N."/>
            <person name="Submissions S."/>
        </authorList>
    </citation>
    <scope>NUCLEOTIDE SEQUENCE [LARGE SCALE GENOMIC DNA]</scope>
    <source>
        <strain evidence="7 9">DSW-5</strain>
    </source>
</reference>
<dbReference type="SMART" id="SM00342">
    <property type="entry name" value="HTH_ARAC"/>
    <property type="match status" value="1"/>
</dbReference>
<gene>
    <name evidence="6" type="ORF">I602_2637</name>
    <name evidence="7" type="ORF">SAMN05444353_2412</name>
</gene>
<dbReference type="PATRIC" id="fig|1300348.6.peg.2639"/>
<dbReference type="SMART" id="SM00448">
    <property type="entry name" value="REC"/>
    <property type="match status" value="1"/>
</dbReference>
<evidence type="ECO:0000256" key="2">
    <source>
        <dbReference type="ARBA" id="ARBA00023012"/>
    </source>
</evidence>
<dbReference type="RefSeq" id="WP_053975123.1">
    <property type="nucleotide sequence ID" value="NZ_FNUE01000002.1"/>
</dbReference>
<dbReference type="InterPro" id="IPR050595">
    <property type="entry name" value="Bact_response_regulator"/>
</dbReference>
<evidence type="ECO:0000313" key="6">
    <source>
        <dbReference type="EMBL" id="KOY53077.1"/>
    </source>
</evidence>
<dbReference type="Proteomes" id="UP000037716">
    <property type="component" value="Unassembled WGS sequence"/>
</dbReference>
<feature type="domain" description="Response regulatory" evidence="5">
    <location>
        <begin position="4"/>
        <end position="116"/>
    </location>
</feature>
<dbReference type="Gene3D" id="1.10.10.60">
    <property type="entry name" value="Homeodomain-like"/>
    <property type="match status" value="1"/>
</dbReference>
<protein>
    <submittedName>
        <fullName evidence="7">Helix-turn-helix domain-containing protein</fullName>
    </submittedName>
    <submittedName>
        <fullName evidence="6">Two-component system response regulator</fullName>
    </submittedName>
</protein>
<reference evidence="6 8" key="1">
    <citation type="submission" date="2015-07" db="EMBL/GenBank/DDBJ databases">
        <title>Genome of Polaribacter dokdonenesis DSW-5, isolated from seawater off Dokdo in Korea.</title>
        <authorList>
            <person name="Yoon K."/>
            <person name="Song J.Y."/>
            <person name="Kim J.F."/>
        </authorList>
    </citation>
    <scope>NUCLEOTIDE SEQUENCE [LARGE SCALE GENOMIC DNA]</scope>
    <source>
        <strain evidence="6 8">DSW-5</strain>
    </source>
</reference>
<dbReference type="GO" id="GO:0003700">
    <property type="term" value="F:DNA-binding transcription factor activity"/>
    <property type="evidence" value="ECO:0007669"/>
    <property type="project" value="InterPro"/>
</dbReference>
<proteinExistence type="predicted"/>
<evidence type="ECO:0000256" key="3">
    <source>
        <dbReference type="PROSITE-ProRule" id="PRU00169"/>
    </source>
</evidence>
<dbReference type="PROSITE" id="PS01124">
    <property type="entry name" value="HTH_ARAC_FAMILY_2"/>
    <property type="match status" value="1"/>
</dbReference>
<keyword evidence="9" id="KW-1185">Reference proteome</keyword>
<dbReference type="Pfam" id="PF12833">
    <property type="entry name" value="HTH_18"/>
    <property type="match status" value="1"/>
</dbReference>
<keyword evidence="1 3" id="KW-0597">Phosphoprotein</keyword>
<dbReference type="SUPFAM" id="SSF52172">
    <property type="entry name" value="CheY-like"/>
    <property type="match status" value="1"/>
</dbReference>
<dbReference type="OrthoDB" id="358279at2"/>
<feature type="modified residue" description="4-aspartylphosphate" evidence="3">
    <location>
        <position position="51"/>
    </location>
</feature>
<evidence type="ECO:0000259" key="4">
    <source>
        <dbReference type="PROSITE" id="PS01124"/>
    </source>
</evidence>
<dbReference type="Gene3D" id="3.40.50.2300">
    <property type="match status" value="1"/>
</dbReference>
<name>A0A0N0CGA8_9FLAO</name>
<dbReference type="PANTHER" id="PTHR44591:SF14">
    <property type="entry name" value="PROTEIN PILG"/>
    <property type="match status" value="1"/>
</dbReference>
<evidence type="ECO:0000259" key="5">
    <source>
        <dbReference type="PROSITE" id="PS50110"/>
    </source>
</evidence>